<sequence>MQALGASGVLVSRDDEQMAAAVGKFDFLLNTIPVAHNMDPYIPLLKLGKTMAVVGVAVTEVNTMALSFGRKIISGSLIGGIKETQEMLDFCAEHNVVSDVEMINMQDINDAYERVMKSDVKYRFVIDMQSMK</sequence>
<dbReference type="GO" id="GO:0004022">
    <property type="term" value="F:alcohol dehydrogenase (NAD+) activity"/>
    <property type="evidence" value="ECO:0007669"/>
    <property type="project" value="UniProtKB-EC"/>
</dbReference>
<comment type="caution">
    <text evidence="4">The sequence shown here is derived from an EMBL/GenBank/DDBJ whole genome shotgun (WGS) entry which is preliminary data.</text>
</comment>
<evidence type="ECO:0000313" key="5">
    <source>
        <dbReference type="Proteomes" id="UP000031666"/>
    </source>
</evidence>
<keyword evidence="1" id="KW-0479">Metal-binding</keyword>
<dbReference type="Proteomes" id="UP000031666">
    <property type="component" value="Unassembled WGS sequence"/>
</dbReference>
<name>A0A0B8Q655_9VIBR</name>
<dbReference type="AlphaFoldDB" id="A0A0B8Q655"/>
<dbReference type="SUPFAM" id="SSF51735">
    <property type="entry name" value="NAD(P)-binding Rossmann-fold domains"/>
    <property type="match status" value="1"/>
</dbReference>
<proteinExistence type="predicted"/>
<reference evidence="4 5" key="1">
    <citation type="submission" date="2015-01" db="EMBL/GenBank/DDBJ databases">
        <title>Vibrio sp. C94 JCM 19241 whole genome shotgun sequence.</title>
        <authorList>
            <person name="Sawabe T."/>
            <person name="Meirelles P."/>
            <person name="Feng G."/>
            <person name="Sayaka M."/>
            <person name="Hattori M."/>
            <person name="Ohkuma M."/>
        </authorList>
    </citation>
    <scope>NUCLEOTIDE SEQUENCE [LARGE SCALE GENOMIC DNA]</scope>
    <source>
        <strain evidence="5">JCM 19241</strain>
    </source>
</reference>
<organism evidence="4 5">
    <name type="scientific">Vibrio ishigakensis</name>
    <dbReference type="NCBI Taxonomy" id="1481914"/>
    <lineage>
        <taxon>Bacteria</taxon>
        <taxon>Pseudomonadati</taxon>
        <taxon>Pseudomonadota</taxon>
        <taxon>Gammaproteobacteria</taxon>
        <taxon>Vibrionales</taxon>
        <taxon>Vibrionaceae</taxon>
        <taxon>Vibrio</taxon>
    </lineage>
</organism>
<dbReference type="EMBL" id="BBSC01000003">
    <property type="protein sequence ID" value="GAM75140.1"/>
    <property type="molecule type" value="Genomic_DNA"/>
</dbReference>
<accession>A0A0B8Q655</accession>
<dbReference type="EC" id="1.1.1.1" evidence="4"/>
<dbReference type="GO" id="GO:0046872">
    <property type="term" value="F:metal ion binding"/>
    <property type="evidence" value="ECO:0007669"/>
    <property type="project" value="UniProtKB-KW"/>
</dbReference>
<dbReference type="Gene3D" id="3.40.50.720">
    <property type="entry name" value="NAD(P)-binding Rossmann-like Domain"/>
    <property type="match status" value="1"/>
</dbReference>
<keyword evidence="2" id="KW-0862">Zinc</keyword>
<gene>
    <name evidence="4" type="ORF">JCM19241_1483</name>
</gene>
<evidence type="ECO:0000313" key="4">
    <source>
        <dbReference type="EMBL" id="GAM75140.1"/>
    </source>
</evidence>
<dbReference type="InterPro" id="IPR036291">
    <property type="entry name" value="NAD(P)-bd_dom_sf"/>
</dbReference>
<dbReference type="Gene3D" id="3.90.180.10">
    <property type="entry name" value="Medium-chain alcohol dehydrogenases, catalytic domain"/>
    <property type="match status" value="1"/>
</dbReference>
<evidence type="ECO:0000256" key="1">
    <source>
        <dbReference type="ARBA" id="ARBA00022723"/>
    </source>
</evidence>
<dbReference type="PANTHER" id="PTHR42683">
    <property type="entry name" value="ALDEHYDE REDUCTASE"/>
    <property type="match status" value="1"/>
</dbReference>
<evidence type="ECO:0000256" key="3">
    <source>
        <dbReference type="ARBA" id="ARBA00023002"/>
    </source>
</evidence>
<dbReference type="STRING" id="1481914.JCM19241_1483"/>
<protein>
    <submittedName>
        <fullName evidence="4">Alcohol dehydrogenase</fullName>
        <ecNumber evidence="4">1.1.1.1</ecNumber>
    </submittedName>
</protein>
<evidence type="ECO:0000256" key="2">
    <source>
        <dbReference type="ARBA" id="ARBA00022833"/>
    </source>
</evidence>
<dbReference type="InterPro" id="IPR047109">
    <property type="entry name" value="CAD-like"/>
</dbReference>
<keyword evidence="3 4" id="KW-0560">Oxidoreductase</keyword>
<reference evidence="4 5" key="2">
    <citation type="submission" date="2015-01" db="EMBL/GenBank/DDBJ databases">
        <authorList>
            <consortium name="NBRP consortium"/>
            <person name="Sawabe T."/>
            <person name="Meirelles P."/>
            <person name="Feng G."/>
            <person name="Sayaka M."/>
            <person name="Hattori M."/>
            <person name="Ohkuma M."/>
        </authorList>
    </citation>
    <scope>NUCLEOTIDE SEQUENCE [LARGE SCALE GENOMIC DNA]</scope>
    <source>
        <strain evidence="5">JCM 19241</strain>
    </source>
</reference>